<feature type="transmembrane region" description="Helical" evidence="9">
    <location>
        <begin position="160"/>
        <end position="189"/>
    </location>
</feature>
<feature type="domain" description="ABC transmembrane type-2" evidence="10">
    <location>
        <begin position="48"/>
        <end position="271"/>
    </location>
</feature>
<dbReference type="PROSITE" id="PS51012">
    <property type="entry name" value="ABC_TM2"/>
    <property type="match status" value="1"/>
</dbReference>
<keyword evidence="7 9" id="KW-1133">Transmembrane helix</keyword>
<evidence type="ECO:0000256" key="9">
    <source>
        <dbReference type="RuleBase" id="RU361157"/>
    </source>
</evidence>
<protein>
    <recommendedName>
        <fullName evidence="9">Transport permease protein</fullName>
    </recommendedName>
</protein>
<name>A0A832A291_9BACT</name>
<evidence type="ECO:0000256" key="1">
    <source>
        <dbReference type="ARBA" id="ARBA00004429"/>
    </source>
</evidence>
<dbReference type="Pfam" id="PF01061">
    <property type="entry name" value="ABC2_membrane"/>
    <property type="match status" value="1"/>
</dbReference>
<feature type="transmembrane region" description="Helical" evidence="9">
    <location>
        <begin position="195"/>
        <end position="213"/>
    </location>
</feature>
<evidence type="ECO:0000256" key="4">
    <source>
        <dbReference type="ARBA" id="ARBA00022475"/>
    </source>
</evidence>
<sequence>MRKRSLLTPSAWPLAHLVAEASVAFTHRHIVKGFLAHEISGRYAASAIGIFWSTIHPIAQMLIFSFLFQFVFRVRLVESDVGTSSFTLFFLTAFFPWLMFADALDRASQSLLRHSALVTKVVFPCELLPMSSVLVSFILNGIGFTMVIFYVAYRGQVAPSWLFVPFLVVLEFLFTLGLAYVLASLVVFVRDIQEGLRIFLNIWFYATPILYPASFLPESLTPWLALNPLTFFIDAYRACLLCHTVPWKSLIILGMAALVSYTLGSWFFHRSKRAFADVL</sequence>
<feature type="transmembrane region" description="Helical" evidence="9">
    <location>
        <begin position="80"/>
        <end position="100"/>
    </location>
</feature>
<evidence type="ECO:0000313" key="11">
    <source>
        <dbReference type="EMBL" id="HFK98188.1"/>
    </source>
</evidence>
<feature type="transmembrane region" description="Helical" evidence="9">
    <location>
        <begin position="45"/>
        <end position="68"/>
    </location>
</feature>
<keyword evidence="8 9" id="KW-0472">Membrane</keyword>
<dbReference type="EMBL" id="DSTK01000037">
    <property type="protein sequence ID" value="HFK98188.1"/>
    <property type="molecule type" value="Genomic_DNA"/>
</dbReference>
<dbReference type="PANTHER" id="PTHR30413">
    <property type="entry name" value="INNER MEMBRANE TRANSPORT PERMEASE"/>
    <property type="match status" value="1"/>
</dbReference>
<accession>A0A832A291</accession>
<dbReference type="GO" id="GO:0015920">
    <property type="term" value="P:lipopolysaccharide transport"/>
    <property type="evidence" value="ECO:0007669"/>
    <property type="project" value="TreeGrafter"/>
</dbReference>
<feature type="transmembrane region" description="Helical" evidence="9">
    <location>
        <begin position="133"/>
        <end position="153"/>
    </location>
</feature>
<keyword evidence="5" id="KW-0997">Cell inner membrane</keyword>
<organism evidence="11">
    <name type="scientific">Desulfacinum infernum</name>
    <dbReference type="NCBI Taxonomy" id="35837"/>
    <lineage>
        <taxon>Bacteria</taxon>
        <taxon>Pseudomonadati</taxon>
        <taxon>Thermodesulfobacteriota</taxon>
        <taxon>Syntrophobacteria</taxon>
        <taxon>Syntrophobacterales</taxon>
        <taxon>Syntrophobacteraceae</taxon>
        <taxon>Desulfacinum</taxon>
    </lineage>
</organism>
<gene>
    <name evidence="11" type="ORF">ENS06_12820</name>
</gene>
<proteinExistence type="inferred from homology"/>
<dbReference type="GO" id="GO:0005886">
    <property type="term" value="C:plasma membrane"/>
    <property type="evidence" value="ECO:0007669"/>
    <property type="project" value="UniProtKB-SubCell"/>
</dbReference>
<dbReference type="InterPro" id="IPR013525">
    <property type="entry name" value="ABC2_TM"/>
</dbReference>
<reference evidence="11" key="1">
    <citation type="journal article" date="2020" name="mSystems">
        <title>Genome- and Community-Level Interaction Insights into Carbon Utilization and Element Cycling Functions of Hydrothermarchaeota in Hydrothermal Sediment.</title>
        <authorList>
            <person name="Zhou Z."/>
            <person name="Liu Y."/>
            <person name="Xu W."/>
            <person name="Pan J."/>
            <person name="Luo Z.H."/>
            <person name="Li M."/>
        </authorList>
    </citation>
    <scope>NUCLEOTIDE SEQUENCE [LARGE SCALE GENOMIC DNA]</scope>
    <source>
        <strain evidence="11">SpSt-456</strain>
    </source>
</reference>
<evidence type="ECO:0000256" key="3">
    <source>
        <dbReference type="ARBA" id="ARBA00022448"/>
    </source>
</evidence>
<keyword evidence="3 9" id="KW-0813">Transport</keyword>
<keyword evidence="6 9" id="KW-0812">Transmembrane</keyword>
<evidence type="ECO:0000256" key="7">
    <source>
        <dbReference type="ARBA" id="ARBA00022989"/>
    </source>
</evidence>
<keyword evidence="4 9" id="KW-1003">Cell membrane</keyword>
<evidence type="ECO:0000256" key="6">
    <source>
        <dbReference type="ARBA" id="ARBA00022692"/>
    </source>
</evidence>
<comment type="similarity">
    <text evidence="2 9">Belongs to the ABC-2 integral membrane protein family.</text>
</comment>
<comment type="subcellular location">
    <subcellularLocation>
        <location evidence="1">Cell inner membrane</location>
        <topology evidence="1">Multi-pass membrane protein</topology>
    </subcellularLocation>
    <subcellularLocation>
        <location evidence="9">Cell membrane</location>
        <topology evidence="9">Multi-pass membrane protein</topology>
    </subcellularLocation>
</comment>
<evidence type="ECO:0000259" key="10">
    <source>
        <dbReference type="PROSITE" id="PS51012"/>
    </source>
</evidence>
<dbReference type="GO" id="GO:0140359">
    <property type="term" value="F:ABC-type transporter activity"/>
    <property type="evidence" value="ECO:0007669"/>
    <property type="project" value="InterPro"/>
</dbReference>
<feature type="transmembrane region" description="Helical" evidence="9">
    <location>
        <begin position="250"/>
        <end position="268"/>
    </location>
</feature>
<dbReference type="PANTHER" id="PTHR30413:SF8">
    <property type="entry name" value="TRANSPORT PERMEASE PROTEIN"/>
    <property type="match status" value="1"/>
</dbReference>
<dbReference type="InterPro" id="IPR047817">
    <property type="entry name" value="ABC2_TM_bact-type"/>
</dbReference>
<evidence type="ECO:0000256" key="5">
    <source>
        <dbReference type="ARBA" id="ARBA00022519"/>
    </source>
</evidence>
<dbReference type="AlphaFoldDB" id="A0A832A291"/>
<comment type="caution">
    <text evidence="11">The sequence shown here is derived from an EMBL/GenBank/DDBJ whole genome shotgun (WGS) entry which is preliminary data.</text>
</comment>
<evidence type="ECO:0000256" key="2">
    <source>
        <dbReference type="ARBA" id="ARBA00007783"/>
    </source>
</evidence>
<evidence type="ECO:0000256" key="8">
    <source>
        <dbReference type="ARBA" id="ARBA00023136"/>
    </source>
</evidence>